<dbReference type="GO" id="GO:0016020">
    <property type="term" value="C:membrane"/>
    <property type="evidence" value="ECO:0007669"/>
    <property type="project" value="UniProtKB-SubCell"/>
</dbReference>
<keyword evidence="9" id="KW-1185">Reference proteome</keyword>
<dbReference type="Pfam" id="PF03151">
    <property type="entry name" value="TPT"/>
    <property type="match status" value="1"/>
</dbReference>
<comment type="caution">
    <text evidence="8">The sequence shown here is derived from an EMBL/GenBank/DDBJ whole genome shotgun (WGS) entry which is preliminary data.</text>
</comment>
<organism evidence="8 9">
    <name type="scientific">Ostreobium quekettii</name>
    <dbReference type="NCBI Taxonomy" id="121088"/>
    <lineage>
        <taxon>Eukaryota</taxon>
        <taxon>Viridiplantae</taxon>
        <taxon>Chlorophyta</taxon>
        <taxon>core chlorophytes</taxon>
        <taxon>Ulvophyceae</taxon>
        <taxon>TCBD clade</taxon>
        <taxon>Bryopsidales</taxon>
        <taxon>Ostreobineae</taxon>
        <taxon>Ostreobiaceae</taxon>
        <taxon>Ostreobium</taxon>
    </lineage>
</organism>
<dbReference type="EMBL" id="CAJHUC010001025">
    <property type="protein sequence ID" value="CAD7699469.1"/>
    <property type="molecule type" value="Genomic_DNA"/>
</dbReference>
<feature type="transmembrane region" description="Helical" evidence="6">
    <location>
        <begin position="140"/>
        <end position="163"/>
    </location>
</feature>
<evidence type="ECO:0000256" key="2">
    <source>
        <dbReference type="ARBA" id="ARBA00022692"/>
    </source>
</evidence>
<evidence type="ECO:0000313" key="8">
    <source>
        <dbReference type="EMBL" id="CAD7699469.1"/>
    </source>
</evidence>
<feature type="transmembrane region" description="Helical" evidence="6">
    <location>
        <begin position="77"/>
        <end position="100"/>
    </location>
</feature>
<proteinExistence type="predicted"/>
<evidence type="ECO:0000256" key="3">
    <source>
        <dbReference type="ARBA" id="ARBA00022989"/>
    </source>
</evidence>
<evidence type="ECO:0000256" key="1">
    <source>
        <dbReference type="ARBA" id="ARBA00004141"/>
    </source>
</evidence>
<sequence length="430" mass="46148">MAKGVGDGEPLIPIGGQKRGGTGRGALLRDATRWTIFRNGCLIATWYFFSTTLSLLNKKLIGKKHGIYGNTPFPAPLLMTGVHIICQYLLAKGVFALGIVQRESKEQLSWREYAKTVLPNGTSTGLDIGFSNLSFQTITVSFYTMCKSTTPMFLLMFAFLMGLEKPSWRLAGVVAVISTGILLLVFGEAEFNLVGFLLVMTAACLAGLRWTLTQILLQGTKGGKSLSHGGPLDVLESLCPVMATSVLALSLLTENLEDLPASPYFHTFDHTVKSAAIMGGLGAVAFLMVWTEFKVIAETSALTFMVAGTLKEVVTVLAAVFFYDEHFGVINGVGLVVLLTGVSLYNFTKYQKLKQGEIKPARRGGHLNLKRDFSADALAATNPEGVPASAPGEVALSATYFRHKLGDERGEPTGEGPGAVEEGEGPQPDQ</sequence>
<feature type="region of interest" description="Disordered" evidence="5">
    <location>
        <begin position="405"/>
        <end position="430"/>
    </location>
</feature>
<comment type="subcellular location">
    <subcellularLocation>
        <location evidence="1">Membrane</location>
        <topology evidence="1">Multi-pass membrane protein</topology>
    </subcellularLocation>
</comment>
<dbReference type="OrthoDB" id="18894at2759"/>
<feature type="transmembrane region" description="Helical" evidence="6">
    <location>
        <begin position="329"/>
        <end position="347"/>
    </location>
</feature>
<reference evidence="8" key="1">
    <citation type="submission" date="2020-12" db="EMBL/GenBank/DDBJ databases">
        <authorList>
            <person name="Iha C."/>
        </authorList>
    </citation>
    <scope>NUCLEOTIDE SEQUENCE</scope>
</reference>
<name>A0A8S1IZW1_9CHLO</name>
<accession>A0A8S1IZW1</accession>
<feature type="transmembrane region" description="Helical" evidence="6">
    <location>
        <begin position="193"/>
        <end position="212"/>
    </location>
</feature>
<evidence type="ECO:0000256" key="6">
    <source>
        <dbReference type="SAM" id="Phobius"/>
    </source>
</evidence>
<feature type="domain" description="Sugar phosphate transporter" evidence="7">
    <location>
        <begin position="40"/>
        <end position="346"/>
    </location>
</feature>
<evidence type="ECO:0000256" key="4">
    <source>
        <dbReference type="ARBA" id="ARBA00023136"/>
    </source>
</evidence>
<dbReference type="PANTHER" id="PTHR11132">
    <property type="entry name" value="SOLUTE CARRIER FAMILY 35"/>
    <property type="match status" value="1"/>
</dbReference>
<dbReference type="InterPro" id="IPR050186">
    <property type="entry name" value="TPT_transporter"/>
</dbReference>
<gene>
    <name evidence="8" type="ORF">OSTQU699_LOCUS4828</name>
</gene>
<dbReference type="Proteomes" id="UP000708148">
    <property type="component" value="Unassembled WGS sequence"/>
</dbReference>
<keyword evidence="2 6" id="KW-0812">Transmembrane</keyword>
<evidence type="ECO:0000259" key="7">
    <source>
        <dbReference type="Pfam" id="PF03151"/>
    </source>
</evidence>
<dbReference type="InterPro" id="IPR004853">
    <property type="entry name" value="Sugar_P_trans_dom"/>
</dbReference>
<feature type="transmembrane region" description="Helical" evidence="6">
    <location>
        <begin position="272"/>
        <end position="290"/>
    </location>
</feature>
<keyword evidence="3 6" id="KW-1133">Transmembrane helix</keyword>
<feature type="transmembrane region" description="Helical" evidence="6">
    <location>
        <begin position="170"/>
        <end position="187"/>
    </location>
</feature>
<dbReference type="AlphaFoldDB" id="A0A8S1IZW1"/>
<dbReference type="SUPFAM" id="SSF103481">
    <property type="entry name" value="Multidrug resistance efflux transporter EmrE"/>
    <property type="match status" value="1"/>
</dbReference>
<feature type="transmembrane region" description="Helical" evidence="6">
    <location>
        <begin position="36"/>
        <end position="56"/>
    </location>
</feature>
<dbReference type="InterPro" id="IPR037185">
    <property type="entry name" value="EmrE-like"/>
</dbReference>
<protein>
    <recommendedName>
        <fullName evidence="7">Sugar phosphate transporter domain-containing protein</fullName>
    </recommendedName>
</protein>
<feature type="transmembrane region" description="Helical" evidence="6">
    <location>
        <begin position="302"/>
        <end position="323"/>
    </location>
</feature>
<keyword evidence="4 6" id="KW-0472">Membrane</keyword>
<evidence type="ECO:0000313" key="9">
    <source>
        <dbReference type="Proteomes" id="UP000708148"/>
    </source>
</evidence>
<evidence type="ECO:0000256" key="5">
    <source>
        <dbReference type="SAM" id="MobiDB-lite"/>
    </source>
</evidence>